<feature type="repeat" description="ANK" evidence="3">
    <location>
        <begin position="105"/>
        <end position="137"/>
    </location>
</feature>
<dbReference type="InterPro" id="IPR002110">
    <property type="entry name" value="Ankyrin_rpt"/>
</dbReference>
<dbReference type="Proteomes" id="UP000035680">
    <property type="component" value="Unassembled WGS sequence"/>
</dbReference>
<dbReference type="SMART" id="SM00248">
    <property type="entry name" value="ANK"/>
    <property type="match status" value="5"/>
</dbReference>
<proteinExistence type="predicted"/>
<dbReference type="Pfam" id="PF12796">
    <property type="entry name" value="Ank_2"/>
    <property type="match status" value="1"/>
</dbReference>
<name>A0A0K0G4L3_STRVS</name>
<dbReference type="STRING" id="75913.A0A0K0G4L3"/>
<sequence>MYVIQKDECISQSTIEKTISNRPSKDSYNCISSLQLHDLNVAIKANRQDLVEFILCHNDKINLDSNLIRLPPICLAVQTRNIEVVNLLLKHGCDVNKLFVYDYRSIMTPLIFAATFGEYNIVKSLLEYGADPNITDNSHRSPLIHAIENGHFSVCKMLIEYNANVNLPEKNGYTPLHIACKDIKAQTKLINLLVSHGANCDQLDFMGRSCIDIVVIKDYLTDYYNEEEWRSEEDKNKLLEVFETIEILLSSMNHTSKCNLYRLIIKKRMLSNMIHNYRFDQNIQTNILIRFILSLITKPSSLKTISKQSLNSIIKRHIEKHSSKRWKQLEKLYTIIPLEIIDYLKYKEYI</sequence>
<dbReference type="PROSITE" id="PS50088">
    <property type="entry name" value="ANK_REPEAT"/>
    <property type="match status" value="3"/>
</dbReference>
<dbReference type="Pfam" id="PF00023">
    <property type="entry name" value="Ank"/>
    <property type="match status" value="1"/>
</dbReference>
<evidence type="ECO:0000256" key="1">
    <source>
        <dbReference type="ARBA" id="ARBA00022737"/>
    </source>
</evidence>
<dbReference type="SUPFAM" id="SSF48403">
    <property type="entry name" value="Ankyrin repeat"/>
    <property type="match status" value="1"/>
</dbReference>
<accession>A0A0K0G4L3</accession>
<dbReference type="PANTHER" id="PTHR24198">
    <property type="entry name" value="ANKYRIN REPEAT AND PROTEIN KINASE DOMAIN-CONTAINING PROTEIN"/>
    <property type="match status" value="1"/>
</dbReference>
<dbReference type="InterPro" id="IPR036770">
    <property type="entry name" value="Ankyrin_rpt-contain_sf"/>
</dbReference>
<feature type="repeat" description="ANK" evidence="3">
    <location>
        <begin position="138"/>
        <end position="170"/>
    </location>
</feature>
<evidence type="ECO:0000313" key="5">
    <source>
        <dbReference type="WBParaSite" id="SVE_1967400.1"/>
    </source>
</evidence>
<keyword evidence="4" id="KW-1185">Reference proteome</keyword>
<dbReference type="WBParaSite" id="SVE_1967400.1">
    <property type="protein sequence ID" value="SVE_1967400.1"/>
    <property type="gene ID" value="SVE_1967400"/>
</dbReference>
<reference evidence="5" key="2">
    <citation type="submission" date="2015-08" db="UniProtKB">
        <authorList>
            <consortium name="WormBaseParasite"/>
        </authorList>
    </citation>
    <scope>IDENTIFICATION</scope>
</reference>
<keyword evidence="2 3" id="KW-0040">ANK repeat</keyword>
<dbReference type="PANTHER" id="PTHR24198:SF165">
    <property type="entry name" value="ANKYRIN REPEAT-CONTAINING PROTEIN-RELATED"/>
    <property type="match status" value="1"/>
</dbReference>
<protein>
    <submittedName>
        <fullName evidence="5">ANK_REP_REGION domain-containing protein</fullName>
    </submittedName>
</protein>
<dbReference type="PROSITE" id="PS50297">
    <property type="entry name" value="ANK_REP_REGION"/>
    <property type="match status" value="3"/>
</dbReference>
<evidence type="ECO:0000256" key="3">
    <source>
        <dbReference type="PROSITE-ProRule" id="PRU00023"/>
    </source>
</evidence>
<dbReference type="AlphaFoldDB" id="A0A0K0G4L3"/>
<keyword evidence="1" id="KW-0677">Repeat</keyword>
<evidence type="ECO:0000313" key="4">
    <source>
        <dbReference type="Proteomes" id="UP000035680"/>
    </source>
</evidence>
<reference evidence="4" key="1">
    <citation type="submission" date="2014-07" db="EMBL/GenBank/DDBJ databases">
        <authorList>
            <person name="Martin A.A"/>
            <person name="De Silva N."/>
        </authorList>
    </citation>
    <scope>NUCLEOTIDE SEQUENCE</scope>
</reference>
<feature type="repeat" description="ANK" evidence="3">
    <location>
        <begin position="171"/>
        <end position="205"/>
    </location>
</feature>
<dbReference type="Gene3D" id="1.25.40.20">
    <property type="entry name" value="Ankyrin repeat-containing domain"/>
    <property type="match status" value="2"/>
</dbReference>
<evidence type="ECO:0000256" key="2">
    <source>
        <dbReference type="ARBA" id="ARBA00023043"/>
    </source>
</evidence>
<organism evidence="4 5">
    <name type="scientific">Strongyloides venezuelensis</name>
    <name type="common">Threadworm</name>
    <dbReference type="NCBI Taxonomy" id="75913"/>
    <lineage>
        <taxon>Eukaryota</taxon>
        <taxon>Metazoa</taxon>
        <taxon>Ecdysozoa</taxon>
        <taxon>Nematoda</taxon>
        <taxon>Chromadorea</taxon>
        <taxon>Rhabditida</taxon>
        <taxon>Tylenchina</taxon>
        <taxon>Panagrolaimomorpha</taxon>
        <taxon>Strongyloidoidea</taxon>
        <taxon>Strongyloididae</taxon>
        <taxon>Strongyloides</taxon>
    </lineage>
</organism>